<comment type="caution">
    <text evidence="3">The sequence shown here is derived from an EMBL/GenBank/DDBJ whole genome shotgun (WGS) entry which is preliminary data.</text>
</comment>
<dbReference type="GO" id="GO:0016787">
    <property type="term" value="F:hydrolase activity"/>
    <property type="evidence" value="ECO:0007669"/>
    <property type="project" value="UniProtKB-KW"/>
</dbReference>
<dbReference type="InterPro" id="IPR029058">
    <property type="entry name" value="AB_hydrolase_fold"/>
</dbReference>
<accession>A0ABS2CTC8</accession>
<dbReference type="Proteomes" id="UP001430172">
    <property type="component" value="Unassembled WGS sequence"/>
</dbReference>
<dbReference type="SUPFAM" id="SSF53474">
    <property type="entry name" value="alpha/beta-Hydrolases"/>
    <property type="match status" value="1"/>
</dbReference>
<keyword evidence="4" id="KW-1185">Reference proteome</keyword>
<proteinExistence type="predicted"/>
<gene>
    <name evidence="3" type="ORF">JQN70_18400</name>
</gene>
<keyword evidence="1 3" id="KW-0378">Hydrolase</keyword>
<dbReference type="PANTHER" id="PTHR48081:SF8">
    <property type="entry name" value="ALPHA_BETA HYDROLASE FOLD-3 DOMAIN-CONTAINING PROTEIN-RELATED"/>
    <property type="match status" value="1"/>
</dbReference>
<organism evidence="3 4">
    <name type="scientific">Phycicoccus sonneratiae</name>
    <dbReference type="NCBI Taxonomy" id="2807628"/>
    <lineage>
        <taxon>Bacteria</taxon>
        <taxon>Bacillati</taxon>
        <taxon>Actinomycetota</taxon>
        <taxon>Actinomycetes</taxon>
        <taxon>Micrococcales</taxon>
        <taxon>Intrasporangiaceae</taxon>
        <taxon>Phycicoccus</taxon>
    </lineage>
</organism>
<evidence type="ECO:0000313" key="4">
    <source>
        <dbReference type="Proteomes" id="UP001430172"/>
    </source>
</evidence>
<dbReference type="InterPro" id="IPR050300">
    <property type="entry name" value="GDXG_lipolytic_enzyme"/>
</dbReference>
<dbReference type="Gene3D" id="3.40.50.1820">
    <property type="entry name" value="alpha/beta hydrolase"/>
    <property type="match status" value="1"/>
</dbReference>
<evidence type="ECO:0000313" key="3">
    <source>
        <dbReference type="EMBL" id="MBM6402369.1"/>
    </source>
</evidence>
<sequence>MTLLDDAQAWLMQKSAPFTVRYGEPLRFAGQDLPAPERLRVPTRHGDVRVDLHRPQDTNSDGTPPVVVHFHGGAFVMRYPEMDDWWCRYLAATAGVAVANVDWSVAPQARYPVGQEEGDDVAAELATHGAEYGVDGRRLVVSGFSAGGQVAAAVCLMARDHGSYAPVLQVLGVPALDLASPVEDRPGMVGPDLRRLVRRVYFPDVARRREPYASPLLADDLSGLPPTVVMTGGRDALRPDGDRYAARLRAAGVEVLHHVTPDVDHYFLTDDPVRARVTMAMVAERVRIACGLVAPGR</sequence>
<reference evidence="3" key="1">
    <citation type="submission" date="2021-02" db="EMBL/GenBank/DDBJ databases">
        <title>Phycicoccus sp. MQZ13P-5T, whole genome shotgun sequence.</title>
        <authorList>
            <person name="Tuo L."/>
        </authorList>
    </citation>
    <scope>NUCLEOTIDE SEQUENCE</scope>
    <source>
        <strain evidence="3">MQZ13P-5</strain>
    </source>
</reference>
<dbReference type="PANTHER" id="PTHR48081">
    <property type="entry name" value="AB HYDROLASE SUPERFAMILY PROTEIN C4A8.06C"/>
    <property type="match status" value="1"/>
</dbReference>
<protein>
    <submittedName>
        <fullName evidence="3">Alpha/beta hydrolase</fullName>
    </submittedName>
</protein>
<name>A0ABS2CTC8_9MICO</name>
<dbReference type="RefSeq" id="WP_204132833.1">
    <property type="nucleotide sequence ID" value="NZ_JAFDVD010000024.1"/>
</dbReference>
<evidence type="ECO:0000259" key="2">
    <source>
        <dbReference type="Pfam" id="PF07859"/>
    </source>
</evidence>
<dbReference type="InterPro" id="IPR013094">
    <property type="entry name" value="AB_hydrolase_3"/>
</dbReference>
<dbReference type="Pfam" id="PF07859">
    <property type="entry name" value="Abhydrolase_3"/>
    <property type="match status" value="1"/>
</dbReference>
<feature type="domain" description="Alpha/beta hydrolase fold-3" evidence="2">
    <location>
        <begin position="67"/>
        <end position="268"/>
    </location>
</feature>
<evidence type="ECO:0000256" key="1">
    <source>
        <dbReference type="ARBA" id="ARBA00022801"/>
    </source>
</evidence>
<dbReference type="EMBL" id="JAFDVD010000024">
    <property type="protein sequence ID" value="MBM6402369.1"/>
    <property type="molecule type" value="Genomic_DNA"/>
</dbReference>